<evidence type="ECO:0000256" key="2">
    <source>
        <dbReference type="ARBA" id="ARBA00022771"/>
    </source>
</evidence>
<sequence>MVRSSKRSCIGAAPSGSSSGGNRKDPVWKHSVEVEVPGGKKHYVYLECKYCKKVIKGGVKRMKHHLAHTKKNVAPCKEVPEDVTNEFVDYLSKGTKNKHLAQAQSDERLIQVPILIM</sequence>
<dbReference type="GO" id="GO:0008270">
    <property type="term" value="F:zinc ion binding"/>
    <property type="evidence" value="ECO:0007669"/>
    <property type="project" value="UniProtKB-KW"/>
</dbReference>
<evidence type="ECO:0000313" key="7">
    <source>
        <dbReference type="EMBL" id="PON68578.1"/>
    </source>
</evidence>
<evidence type="ECO:0000313" key="8">
    <source>
        <dbReference type="Proteomes" id="UP000237000"/>
    </source>
</evidence>
<dbReference type="InterPro" id="IPR003656">
    <property type="entry name" value="Znf_BED"/>
</dbReference>
<dbReference type="OrthoDB" id="2442898at2759"/>
<evidence type="ECO:0000256" key="5">
    <source>
        <dbReference type="SAM" id="MobiDB-lite"/>
    </source>
</evidence>
<proteinExistence type="predicted"/>
<feature type="region of interest" description="Disordered" evidence="5">
    <location>
        <begin position="1"/>
        <end position="27"/>
    </location>
</feature>
<keyword evidence="1" id="KW-0479">Metal-binding</keyword>
<dbReference type="GO" id="GO:0003677">
    <property type="term" value="F:DNA binding"/>
    <property type="evidence" value="ECO:0007669"/>
    <property type="project" value="InterPro"/>
</dbReference>
<keyword evidence="3" id="KW-0862">Zinc</keyword>
<feature type="domain" description="BED-type" evidence="6">
    <location>
        <begin position="22"/>
        <end position="83"/>
    </location>
</feature>
<dbReference type="InterPro" id="IPR013087">
    <property type="entry name" value="Znf_C2H2_type"/>
</dbReference>
<gene>
    <name evidence="7" type="ORF">TorRG33x02_261790</name>
</gene>
<dbReference type="AlphaFoldDB" id="A0A2P5D5T1"/>
<comment type="caution">
    <text evidence="7">The sequence shown here is derived from an EMBL/GenBank/DDBJ whole genome shotgun (WGS) entry which is preliminary data.</text>
</comment>
<protein>
    <submittedName>
        <fullName evidence="7">Zinc finger, C2H</fullName>
    </submittedName>
</protein>
<dbReference type="InParanoid" id="A0A2P5D5T1"/>
<dbReference type="PROSITE" id="PS50808">
    <property type="entry name" value="ZF_BED"/>
    <property type="match status" value="1"/>
</dbReference>
<feature type="compositionally biased region" description="Low complexity" evidence="5">
    <location>
        <begin position="11"/>
        <end position="21"/>
    </location>
</feature>
<organism evidence="7 8">
    <name type="scientific">Trema orientale</name>
    <name type="common">Charcoal tree</name>
    <name type="synonym">Celtis orientalis</name>
    <dbReference type="NCBI Taxonomy" id="63057"/>
    <lineage>
        <taxon>Eukaryota</taxon>
        <taxon>Viridiplantae</taxon>
        <taxon>Streptophyta</taxon>
        <taxon>Embryophyta</taxon>
        <taxon>Tracheophyta</taxon>
        <taxon>Spermatophyta</taxon>
        <taxon>Magnoliopsida</taxon>
        <taxon>eudicotyledons</taxon>
        <taxon>Gunneridae</taxon>
        <taxon>Pentapetalae</taxon>
        <taxon>rosids</taxon>
        <taxon>fabids</taxon>
        <taxon>Rosales</taxon>
        <taxon>Cannabaceae</taxon>
        <taxon>Trema</taxon>
    </lineage>
</organism>
<dbReference type="Pfam" id="PF02892">
    <property type="entry name" value="zf-BED"/>
    <property type="match status" value="1"/>
</dbReference>
<dbReference type="EMBL" id="JXTC01000294">
    <property type="protein sequence ID" value="PON68578.1"/>
    <property type="molecule type" value="Genomic_DNA"/>
</dbReference>
<evidence type="ECO:0000256" key="4">
    <source>
        <dbReference type="PROSITE-ProRule" id="PRU00027"/>
    </source>
</evidence>
<dbReference type="Proteomes" id="UP000237000">
    <property type="component" value="Unassembled WGS sequence"/>
</dbReference>
<keyword evidence="8" id="KW-1185">Reference proteome</keyword>
<reference evidence="8" key="1">
    <citation type="submission" date="2016-06" db="EMBL/GenBank/DDBJ databases">
        <title>Parallel loss of symbiosis genes in relatives of nitrogen-fixing non-legume Parasponia.</title>
        <authorList>
            <person name="Van Velzen R."/>
            <person name="Holmer R."/>
            <person name="Bu F."/>
            <person name="Rutten L."/>
            <person name="Van Zeijl A."/>
            <person name="Liu W."/>
            <person name="Santuari L."/>
            <person name="Cao Q."/>
            <person name="Sharma T."/>
            <person name="Shen D."/>
            <person name="Roswanjaya Y."/>
            <person name="Wardhani T."/>
            <person name="Kalhor M.S."/>
            <person name="Jansen J."/>
            <person name="Van den Hoogen J."/>
            <person name="Gungor B."/>
            <person name="Hartog M."/>
            <person name="Hontelez J."/>
            <person name="Verver J."/>
            <person name="Yang W.-C."/>
            <person name="Schijlen E."/>
            <person name="Repin R."/>
            <person name="Schilthuizen M."/>
            <person name="Schranz E."/>
            <person name="Heidstra R."/>
            <person name="Miyata K."/>
            <person name="Fedorova E."/>
            <person name="Kohlen W."/>
            <person name="Bisseling T."/>
            <person name="Smit S."/>
            <person name="Geurts R."/>
        </authorList>
    </citation>
    <scope>NUCLEOTIDE SEQUENCE [LARGE SCALE GENOMIC DNA]</scope>
    <source>
        <strain evidence="8">cv. RG33-2</strain>
    </source>
</reference>
<dbReference type="PANTHER" id="PTHR46951:SF2">
    <property type="entry name" value="BED-TYPE DOMAIN-CONTAINING PROTEIN"/>
    <property type="match status" value="1"/>
</dbReference>
<evidence type="ECO:0000259" key="6">
    <source>
        <dbReference type="PROSITE" id="PS50808"/>
    </source>
</evidence>
<evidence type="ECO:0000256" key="1">
    <source>
        <dbReference type="ARBA" id="ARBA00022723"/>
    </source>
</evidence>
<evidence type="ECO:0000256" key="3">
    <source>
        <dbReference type="ARBA" id="ARBA00022833"/>
    </source>
</evidence>
<dbReference type="PROSITE" id="PS00028">
    <property type="entry name" value="ZINC_FINGER_C2H2_1"/>
    <property type="match status" value="1"/>
</dbReference>
<dbReference type="PANTHER" id="PTHR46951">
    <property type="entry name" value="BED-TYPE DOMAIN-CONTAINING PROTEIN"/>
    <property type="match status" value="1"/>
</dbReference>
<name>A0A2P5D5T1_TREOI</name>
<keyword evidence="2 4" id="KW-0863">Zinc-finger</keyword>
<accession>A0A2P5D5T1</accession>